<feature type="compositionally biased region" description="Basic and acidic residues" evidence="6">
    <location>
        <begin position="29"/>
        <end position="47"/>
    </location>
</feature>
<dbReference type="InterPro" id="IPR032675">
    <property type="entry name" value="LRR_dom_sf"/>
</dbReference>
<evidence type="ECO:0008006" key="9">
    <source>
        <dbReference type="Google" id="ProtNLM"/>
    </source>
</evidence>
<keyword evidence="2" id="KW-0433">Leucine-rich repeat</keyword>
<dbReference type="AlphaFoldDB" id="A8PXI8"/>
<dbReference type="PANTHER" id="PTHR45973:SF23">
    <property type="entry name" value="PROTEIN PHOSPHATASE 1 REGULATORY SUBUNIT 7"/>
    <property type="match status" value="1"/>
</dbReference>
<evidence type="ECO:0000313" key="8">
    <source>
        <dbReference type="Proteomes" id="UP000008837"/>
    </source>
</evidence>
<evidence type="ECO:0000256" key="6">
    <source>
        <dbReference type="SAM" id="MobiDB-lite"/>
    </source>
</evidence>
<gene>
    <name evidence="7" type="ORF">MGL_1457</name>
</gene>
<dbReference type="InterPro" id="IPR003591">
    <property type="entry name" value="Leu-rich_rpt_typical-subtyp"/>
</dbReference>
<evidence type="ECO:0000256" key="5">
    <source>
        <dbReference type="ARBA" id="ARBA00023460"/>
    </source>
</evidence>
<name>A8PXI8_MALGO</name>
<evidence type="ECO:0000256" key="4">
    <source>
        <dbReference type="ARBA" id="ARBA00023242"/>
    </source>
</evidence>
<reference evidence="7 8" key="1">
    <citation type="journal article" date="2007" name="Proc. Natl. Acad. Sci. U.S.A.">
        <title>Dandruff-associated Malassezia genomes reveal convergent and divergent virulence traits shared with plant and human fungal pathogens.</title>
        <authorList>
            <person name="Xu J."/>
            <person name="Saunders C.W."/>
            <person name="Hu P."/>
            <person name="Grant R.A."/>
            <person name="Boekhout T."/>
            <person name="Kuramae E.E."/>
            <person name="Kronstad J.W."/>
            <person name="Deangelis Y.M."/>
            <person name="Reeder N.L."/>
            <person name="Johnstone K.R."/>
            <person name="Leland M."/>
            <person name="Fieno A.M."/>
            <person name="Begley W.M."/>
            <person name="Sun Y."/>
            <person name="Lacey M.P."/>
            <person name="Chaudhary T."/>
            <person name="Keough T."/>
            <person name="Chu L."/>
            <person name="Sears R."/>
            <person name="Yuan B."/>
            <person name="Dawson T.L.Jr."/>
        </authorList>
    </citation>
    <scope>NUCLEOTIDE SEQUENCE [LARGE SCALE GENOMIC DNA]</scope>
    <source>
        <strain evidence="8">ATCC MYA-4612 / CBS 7966</strain>
    </source>
</reference>
<evidence type="ECO:0000256" key="3">
    <source>
        <dbReference type="ARBA" id="ARBA00022737"/>
    </source>
</evidence>
<dbReference type="SUPFAM" id="SSF52058">
    <property type="entry name" value="L domain-like"/>
    <property type="match status" value="1"/>
</dbReference>
<dbReference type="GO" id="GO:0005634">
    <property type="term" value="C:nucleus"/>
    <property type="evidence" value="ECO:0007669"/>
    <property type="project" value="UniProtKB-SubCell"/>
</dbReference>
<evidence type="ECO:0000256" key="2">
    <source>
        <dbReference type="ARBA" id="ARBA00022614"/>
    </source>
</evidence>
<dbReference type="InterPro" id="IPR050576">
    <property type="entry name" value="Cilia_flagella_integrity"/>
</dbReference>
<dbReference type="InterPro" id="IPR001611">
    <property type="entry name" value="Leu-rich_rpt"/>
</dbReference>
<keyword evidence="4" id="KW-0539">Nucleus</keyword>
<dbReference type="PROSITE" id="PS51450">
    <property type="entry name" value="LRR"/>
    <property type="match status" value="7"/>
</dbReference>
<comment type="similarity">
    <text evidence="5">Belongs to the SDS22 family.</text>
</comment>
<dbReference type="STRING" id="425265.A8PXI8"/>
<comment type="subcellular location">
    <subcellularLocation>
        <location evidence="1">Nucleus</location>
    </subcellularLocation>
</comment>
<comment type="caution">
    <text evidence="7">The sequence shown here is derived from an EMBL/GenBank/DDBJ whole genome shotgun (WGS) entry which is preliminary data.</text>
</comment>
<dbReference type="EMBL" id="AAYY01000004">
    <property type="protein sequence ID" value="EDP44060.1"/>
    <property type="molecule type" value="Genomic_DNA"/>
</dbReference>
<dbReference type="VEuPathDB" id="FungiDB:MGL_1457"/>
<dbReference type="InterPro" id="IPR025875">
    <property type="entry name" value="Leu-rich_rpt_4"/>
</dbReference>
<dbReference type="GeneID" id="5855581"/>
<organism evidence="7 8">
    <name type="scientific">Malassezia globosa (strain ATCC MYA-4612 / CBS 7966)</name>
    <name type="common">Dandruff-associated fungus</name>
    <dbReference type="NCBI Taxonomy" id="425265"/>
    <lineage>
        <taxon>Eukaryota</taxon>
        <taxon>Fungi</taxon>
        <taxon>Dikarya</taxon>
        <taxon>Basidiomycota</taxon>
        <taxon>Ustilaginomycotina</taxon>
        <taxon>Malasseziomycetes</taxon>
        <taxon>Malasseziales</taxon>
        <taxon>Malasseziaceae</taxon>
        <taxon>Malassezia</taxon>
    </lineage>
</organism>
<keyword evidence="8" id="KW-1185">Reference proteome</keyword>
<dbReference type="KEGG" id="mgl:MGL_1457"/>
<dbReference type="OMA" id="EVWASYN"/>
<dbReference type="Proteomes" id="UP000008837">
    <property type="component" value="Unassembled WGS sequence"/>
</dbReference>
<keyword evidence="3" id="KW-0677">Repeat</keyword>
<accession>A8PXI8</accession>
<dbReference type="PANTHER" id="PTHR45973">
    <property type="entry name" value="PROTEIN PHOSPHATASE 1 REGULATORY SUBUNIT SDS22-RELATED"/>
    <property type="match status" value="1"/>
</dbReference>
<feature type="region of interest" description="Disordered" evidence="6">
    <location>
        <begin position="1"/>
        <end position="61"/>
    </location>
</feature>
<dbReference type="Pfam" id="PF12799">
    <property type="entry name" value="LRR_4"/>
    <property type="match status" value="2"/>
</dbReference>
<dbReference type="SMART" id="SM00365">
    <property type="entry name" value="LRR_SD22"/>
    <property type="match status" value="8"/>
</dbReference>
<protein>
    <recommendedName>
        <fullName evidence="9">Protein phosphatase 1 regulatory subunit 7</fullName>
    </recommendedName>
</protein>
<dbReference type="InParanoid" id="A8PXI8"/>
<evidence type="ECO:0000256" key="1">
    <source>
        <dbReference type="ARBA" id="ARBA00004123"/>
    </source>
</evidence>
<dbReference type="OrthoDB" id="266138at2759"/>
<dbReference type="Gene3D" id="3.80.10.10">
    <property type="entry name" value="Ribonuclease Inhibitor"/>
    <property type="match status" value="2"/>
</dbReference>
<sequence length="327" mass="37030">MSRDEGTAKAKRVQVVGAPPPVHVGIRAPDTDSEHEHEEAHDGHLIDAESGVNTNPTDDENESMRELMSMFPDDETDLDLTHLRIKSTKPLNLGRFHNTLIRLGLRQNEIRSMHGKDLGAVPHLKELDLYDNAIEQISGLENNLELEVLDLSFNNIRHVSRIAHLPKCHTLFLVQNKIAHIRPTDLQPPISLSLRSLELGGNRLRSLENLSQLTNLEELWVGKNKITSLDGIASLKKLKILSIQSNRLTKLEGLDSLEALEELYLSHNGLTKLENLEHNVRLTTLDFGANQIEVIENVKHLKNLSQFWVRLHLIMHVLFVPEHDSLH</sequence>
<dbReference type="SMART" id="SM00369">
    <property type="entry name" value="LRR_TYP"/>
    <property type="match status" value="5"/>
</dbReference>
<dbReference type="RefSeq" id="XP_001731274.1">
    <property type="nucleotide sequence ID" value="XM_001731222.1"/>
</dbReference>
<evidence type="ECO:0000313" key="7">
    <source>
        <dbReference type="EMBL" id="EDP44060.1"/>
    </source>
</evidence>
<proteinExistence type="inferred from homology"/>